<dbReference type="PATRIC" id="fig|452.5.peg.3138"/>
<sequence length="186" mass="20710">MPKWFSKLTGKMTIPPYNPSSTHLNTERLNGFAEFAGASTQLLTSPTAVIPFKFGQVISSGYTLFAEKPCRPERGIHFLQAMIALCQLIMASMLFFQDEDCKNDEEILCKLLIYFSLLYDSTLAFGWGAGELSKQSEQPSSTPKISEIDEDEEKTDDDETAEESEVAVSSHDEEAMEERAPSSFSP</sequence>
<evidence type="ECO:0000313" key="2">
    <source>
        <dbReference type="EMBL" id="KTD61216.1"/>
    </source>
</evidence>
<name>A0A0W0YWD2_LEGSP</name>
<feature type="compositionally biased region" description="Polar residues" evidence="1">
    <location>
        <begin position="133"/>
        <end position="143"/>
    </location>
</feature>
<organism evidence="2 3">
    <name type="scientific">Legionella spiritensis</name>
    <dbReference type="NCBI Taxonomy" id="452"/>
    <lineage>
        <taxon>Bacteria</taxon>
        <taxon>Pseudomonadati</taxon>
        <taxon>Pseudomonadota</taxon>
        <taxon>Gammaproteobacteria</taxon>
        <taxon>Legionellales</taxon>
        <taxon>Legionellaceae</taxon>
        <taxon>Legionella</taxon>
    </lineage>
</organism>
<protein>
    <submittedName>
        <fullName evidence="2">Uncharacterized protein</fullName>
    </submittedName>
</protein>
<feature type="compositionally biased region" description="Basic and acidic residues" evidence="1">
    <location>
        <begin position="170"/>
        <end position="180"/>
    </location>
</feature>
<feature type="compositionally biased region" description="Acidic residues" evidence="1">
    <location>
        <begin position="148"/>
        <end position="165"/>
    </location>
</feature>
<gene>
    <name evidence="2" type="ORF">Lspi_2836</name>
</gene>
<dbReference type="OrthoDB" id="5637719at2"/>
<dbReference type="AlphaFoldDB" id="A0A0W0YWD2"/>
<evidence type="ECO:0000313" key="3">
    <source>
        <dbReference type="Proteomes" id="UP000054877"/>
    </source>
</evidence>
<reference evidence="2 3" key="1">
    <citation type="submission" date="2015-11" db="EMBL/GenBank/DDBJ databases">
        <title>Genomic analysis of 38 Legionella species identifies large and diverse effector repertoires.</title>
        <authorList>
            <person name="Burstein D."/>
            <person name="Amaro F."/>
            <person name="Zusman T."/>
            <person name="Lifshitz Z."/>
            <person name="Cohen O."/>
            <person name="Gilbert J.A."/>
            <person name="Pupko T."/>
            <person name="Shuman H.A."/>
            <person name="Segal G."/>
        </authorList>
    </citation>
    <scope>NUCLEOTIDE SEQUENCE [LARGE SCALE GENOMIC DNA]</scope>
    <source>
        <strain evidence="2 3">Mt.St.Helens-9</strain>
    </source>
</reference>
<keyword evidence="3" id="KW-1185">Reference proteome</keyword>
<proteinExistence type="predicted"/>
<evidence type="ECO:0000256" key="1">
    <source>
        <dbReference type="SAM" id="MobiDB-lite"/>
    </source>
</evidence>
<dbReference type="EMBL" id="LNYX01000034">
    <property type="protein sequence ID" value="KTD61216.1"/>
    <property type="molecule type" value="Genomic_DNA"/>
</dbReference>
<dbReference type="Proteomes" id="UP000054877">
    <property type="component" value="Unassembled WGS sequence"/>
</dbReference>
<dbReference type="RefSeq" id="WP_058484741.1">
    <property type="nucleotide sequence ID" value="NZ_CAAAII010000004.1"/>
</dbReference>
<accession>A0A0W0YWD2</accession>
<comment type="caution">
    <text evidence="2">The sequence shown here is derived from an EMBL/GenBank/DDBJ whole genome shotgun (WGS) entry which is preliminary data.</text>
</comment>
<feature type="region of interest" description="Disordered" evidence="1">
    <location>
        <begin position="133"/>
        <end position="186"/>
    </location>
</feature>